<evidence type="ECO:0000313" key="11">
    <source>
        <dbReference type="EMBL" id="VVA19531.1"/>
    </source>
</evidence>
<feature type="compositionally biased region" description="Low complexity" evidence="10">
    <location>
        <begin position="42"/>
        <end position="51"/>
    </location>
</feature>
<dbReference type="InterPro" id="IPR011990">
    <property type="entry name" value="TPR-like_helical_dom_sf"/>
</dbReference>
<evidence type="ECO:0000256" key="9">
    <source>
        <dbReference type="ARBA" id="ARBA00038101"/>
    </source>
</evidence>
<evidence type="ECO:0000313" key="12">
    <source>
        <dbReference type="Proteomes" id="UP000327085"/>
    </source>
</evidence>
<dbReference type="OMA" id="LLGHWMD"/>
<evidence type="ECO:0000256" key="3">
    <source>
        <dbReference type="ARBA" id="ARBA00022729"/>
    </source>
</evidence>
<keyword evidence="6" id="KW-1133">Transmembrane helix</keyword>
<comment type="subcellular location">
    <subcellularLocation>
        <location evidence="1">Endoplasmic reticulum membrane</location>
        <topology evidence="1">Single-pass membrane protein</topology>
    </subcellularLocation>
</comment>
<gene>
    <name evidence="11" type="ORF">ALMOND_2B027575</name>
</gene>
<feature type="region of interest" description="Disordered" evidence="10">
    <location>
        <begin position="850"/>
        <end position="869"/>
    </location>
</feature>
<evidence type="ECO:0000256" key="10">
    <source>
        <dbReference type="SAM" id="MobiDB-lite"/>
    </source>
</evidence>
<evidence type="ECO:0000256" key="2">
    <source>
        <dbReference type="ARBA" id="ARBA00022692"/>
    </source>
</evidence>
<dbReference type="GO" id="GO:0036503">
    <property type="term" value="P:ERAD pathway"/>
    <property type="evidence" value="ECO:0007669"/>
    <property type="project" value="InterPro"/>
</dbReference>
<dbReference type="GO" id="GO:0005789">
    <property type="term" value="C:endoplasmic reticulum membrane"/>
    <property type="evidence" value="ECO:0007669"/>
    <property type="project" value="UniProtKB-SubCell"/>
</dbReference>
<dbReference type="SMART" id="SM00671">
    <property type="entry name" value="SEL1"/>
    <property type="match status" value="9"/>
</dbReference>
<dbReference type="Gramene" id="VVA19531">
    <property type="protein sequence ID" value="VVA19531"/>
    <property type="gene ID" value="Prudul26B027575"/>
</dbReference>
<evidence type="ECO:0000256" key="5">
    <source>
        <dbReference type="ARBA" id="ARBA00022824"/>
    </source>
</evidence>
<proteinExistence type="inferred from homology"/>
<dbReference type="SUPFAM" id="SSF81901">
    <property type="entry name" value="HCP-like"/>
    <property type="match status" value="5"/>
</dbReference>
<dbReference type="PANTHER" id="PTHR45084">
    <property type="entry name" value="ERAD-ASSOCIATED E3 UBIQUITIN-PROTEIN LIGASE COMPONENT HRD3A-RELATED"/>
    <property type="match status" value="1"/>
</dbReference>
<feature type="region of interest" description="Disordered" evidence="10">
    <location>
        <begin position="225"/>
        <end position="281"/>
    </location>
</feature>
<dbReference type="EMBL" id="CABIKO010000037">
    <property type="protein sequence ID" value="VVA19531.1"/>
    <property type="molecule type" value="Genomic_DNA"/>
</dbReference>
<name>A0A5E4EYF5_PRUDU</name>
<feature type="region of interest" description="Disordered" evidence="10">
    <location>
        <begin position="39"/>
        <end position="95"/>
    </location>
</feature>
<keyword evidence="7" id="KW-0472">Membrane</keyword>
<dbReference type="InParanoid" id="A0A5E4EYF5"/>
<keyword evidence="2" id="KW-0812">Transmembrane</keyword>
<evidence type="ECO:0000256" key="8">
    <source>
        <dbReference type="ARBA" id="ARBA00023180"/>
    </source>
</evidence>
<dbReference type="Gene3D" id="1.25.40.10">
    <property type="entry name" value="Tetratricopeptide repeat domain"/>
    <property type="match status" value="5"/>
</dbReference>
<sequence length="869" mass="97757">MNFATRKLIFALLIVSLYPLSLFARPYFLVLSQDDLLNTPNSPDDSPPVDSTQNDSPEWDEFGDSGSPQSEEELDPGSWRPIFEPDPFRPDLANNPDERYYSTVTKLIKSVSSGDTTLMDDAVSEIEESASRGLPHARSVLGFLYATGQMRKQNKAKAFTYHYFASEGGNMQSKMALAYTYLFGKAMNFATRKLIFALLIVSLYPLSLFARPYFLVLSQDDLLNTPNSPDDSPPVDSTQNDSPEWDEFGDSGSPQSEEELDPGSWRPIFEPDPFRPDLANNPDERYYSTVTKLIKSVSSGDTTLMDDAVSEIEESASRGLPHARSVLGFLYATGQMRKQNKAKAFTYHYFASEGGNMQSKMALAYTYSRQEMFDKAVKLYSELAEAAVNSFLISKDSPVIEPVRIHNGAEENKEALRKSRGEEDEDFQILEYQAQKGNSAAMYKIGLFYYFGLRGLRRDHAKALSWFLKALEKGEPRAMELLGEIYARGAGVERNYTKALEWLTLAAKQELYSAYNGMGYLYVKGYGVEKKNYTKAKEYFEKAADNEDSGGHYNLGVMYLKGIGVTRDVKLACKYFIVAANAGQPKAFYQLGKMFHTGVGLKKNLPRATVLYKLVAERGPWNSLSRWALESYLKGDMGKAFFLYSRMAELGYEVAQSNAAWILDKYGERSMCIGESGFCTDAERHQRAHSLWWQASEQGNEHAALLIGDAYYYGQGTERDYDRAAEAYMHARSQSNAQAMFNLGYMHEHGQGLPLDLHLAKRYYDQALEIDQAAKLPVTLALTSLWIRKNYADGFLVHVIDSLPEVYPKVEEWVDNVLLEEGNATILTLFVCLLTVLYLRERQRRHAVAAPGGMAVPHHPNEHVAPAPV</sequence>
<feature type="compositionally biased region" description="Low complexity" evidence="10">
    <location>
        <begin position="228"/>
        <end position="237"/>
    </location>
</feature>
<dbReference type="Proteomes" id="UP000327085">
    <property type="component" value="Chromosome 5"/>
</dbReference>
<dbReference type="FunCoup" id="A0A5E4EYF5">
    <property type="interactions" value="2408"/>
</dbReference>
<organism evidence="11 12">
    <name type="scientific">Prunus dulcis</name>
    <name type="common">Almond</name>
    <name type="synonym">Amygdalus dulcis</name>
    <dbReference type="NCBI Taxonomy" id="3755"/>
    <lineage>
        <taxon>Eukaryota</taxon>
        <taxon>Viridiplantae</taxon>
        <taxon>Streptophyta</taxon>
        <taxon>Embryophyta</taxon>
        <taxon>Tracheophyta</taxon>
        <taxon>Spermatophyta</taxon>
        <taxon>Magnoliopsida</taxon>
        <taxon>eudicotyledons</taxon>
        <taxon>Gunneridae</taxon>
        <taxon>Pentapetalae</taxon>
        <taxon>rosids</taxon>
        <taxon>fabids</taxon>
        <taxon>Rosales</taxon>
        <taxon>Rosaceae</taxon>
        <taxon>Amygdaloideae</taxon>
        <taxon>Amygdaleae</taxon>
        <taxon>Prunus</taxon>
    </lineage>
</organism>
<dbReference type="AlphaFoldDB" id="A0A5E4EYF5"/>
<keyword evidence="4" id="KW-0677">Repeat</keyword>
<keyword evidence="3" id="KW-0732">Signal</keyword>
<dbReference type="InterPro" id="IPR006597">
    <property type="entry name" value="Sel1-like"/>
</dbReference>
<keyword evidence="8" id="KW-0325">Glycoprotein</keyword>
<dbReference type="Pfam" id="PF08238">
    <property type="entry name" value="Sel1"/>
    <property type="match status" value="10"/>
</dbReference>
<reference evidence="12" key="1">
    <citation type="journal article" date="2020" name="Plant J.">
        <title>Transposons played a major role in the diversification between the closely related almond and peach genomes: results from the almond genome sequence.</title>
        <authorList>
            <person name="Alioto T."/>
            <person name="Alexiou K.G."/>
            <person name="Bardil A."/>
            <person name="Barteri F."/>
            <person name="Castanera R."/>
            <person name="Cruz F."/>
            <person name="Dhingra A."/>
            <person name="Duval H."/>
            <person name="Fernandez I Marti A."/>
            <person name="Frias L."/>
            <person name="Galan B."/>
            <person name="Garcia J.L."/>
            <person name="Howad W."/>
            <person name="Gomez-Garrido J."/>
            <person name="Gut M."/>
            <person name="Julca I."/>
            <person name="Morata J."/>
            <person name="Puigdomenech P."/>
            <person name="Ribeca P."/>
            <person name="Rubio Cabetas M.J."/>
            <person name="Vlasova A."/>
            <person name="Wirthensohn M."/>
            <person name="Garcia-Mas J."/>
            <person name="Gabaldon T."/>
            <person name="Casacuberta J.M."/>
            <person name="Arus P."/>
        </authorList>
    </citation>
    <scope>NUCLEOTIDE SEQUENCE [LARGE SCALE GENOMIC DNA]</scope>
    <source>
        <strain evidence="12">cv. Texas</strain>
    </source>
</reference>
<dbReference type="InterPro" id="IPR044623">
    <property type="entry name" value="HRD3"/>
</dbReference>
<comment type="similarity">
    <text evidence="9">Belongs to the sel-1 family.</text>
</comment>
<evidence type="ECO:0000256" key="7">
    <source>
        <dbReference type="ARBA" id="ARBA00023136"/>
    </source>
</evidence>
<dbReference type="FunFam" id="1.25.40.10:FF:001837">
    <property type="entry name" value="ERAD-associated E3 ubiquitin-protein ligase component HRD3A"/>
    <property type="match status" value="1"/>
</dbReference>
<accession>A0A5E4EYF5</accession>
<evidence type="ECO:0000256" key="6">
    <source>
        <dbReference type="ARBA" id="ARBA00022989"/>
    </source>
</evidence>
<dbReference type="PANTHER" id="PTHR45084:SF1">
    <property type="entry name" value="ERAD-ASSOCIATED E3 UBIQUITIN-PROTEIN LIGASE COMPONENT HRD3A-RELATED"/>
    <property type="match status" value="1"/>
</dbReference>
<keyword evidence="5" id="KW-0256">Endoplasmic reticulum</keyword>
<evidence type="ECO:0000256" key="4">
    <source>
        <dbReference type="ARBA" id="ARBA00022737"/>
    </source>
</evidence>
<protein>
    <submittedName>
        <fullName evidence="11">PREDICTED: sel-1</fullName>
    </submittedName>
</protein>
<evidence type="ECO:0000256" key="1">
    <source>
        <dbReference type="ARBA" id="ARBA00004389"/>
    </source>
</evidence>